<evidence type="ECO:0000259" key="9">
    <source>
        <dbReference type="PROSITE" id="PS50109"/>
    </source>
</evidence>
<gene>
    <name evidence="10" type="ORF">WJU22_01515</name>
</gene>
<feature type="transmembrane region" description="Helical" evidence="8">
    <location>
        <begin position="12"/>
        <end position="30"/>
    </location>
</feature>
<dbReference type="SMART" id="SM00388">
    <property type="entry name" value="HisKA"/>
    <property type="match status" value="1"/>
</dbReference>
<dbReference type="Proteomes" id="UP001449657">
    <property type="component" value="Chromosome"/>
</dbReference>
<dbReference type="EMBL" id="CP150096">
    <property type="protein sequence ID" value="WZN46861.1"/>
    <property type="molecule type" value="Genomic_DNA"/>
</dbReference>
<dbReference type="InterPro" id="IPR036890">
    <property type="entry name" value="HATPase_C_sf"/>
</dbReference>
<evidence type="ECO:0000256" key="4">
    <source>
        <dbReference type="ARBA" id="ARBA00022679"/>
    </source>
</evidence>
<dbReference type="InterPro" id="IPR003661">
    <property type="entry name" value="HisK_dim/P_dom"/>
</dbReference>
<reference evidence="10 11" key="1">
    <citation type="submission" date="2024-03" db="EMBL/GenBank/DDBJ databases">
        <title>Chitinophaga caseinilytica sp. nov., a casein hydrolysing bacterium isolated from forest soil.</title>
        <authorList>
            <person name="Lee D.S."/>
            <person name="Han D.M."/>
            <person name="Baek J.H."/>
            <person name="Choi D.G."/>
            <person name="Jeon J.H."/>
            <person name="Jeon C.O."/>
        </authorList>
    </citation>
    <scope>NUCLEOTIDE SEQUENCE [LARGE SCALE GENOMIC DNA]</scope>
    <source>
        <strain evidence="10 11">KACC 19118</strain>
    </source>
</reference>
<dbReference type="Pfam" id="PF00512">
    <property type="entry name" value="HisKA"/>
    <property type="match status" value="1"/>
</dbReference>
<dbReference type="InterPro" id="IPR003594">
    <property type="entry name" value="HATPase_dom"/>
</dbReference>
<dbReference type="CDD" id="cd00082">
    <property type="entry name" value="HisKA"/>
    <property type="match status" value="1"/>
</dbReference>
<keyword evidence="8" id="KW-0472">Membrane</keyword>
<proteinExistence type="predicted"/>
<feature type="transmembrane region" description="Helical" evidence="8">
    <location>
        <begin position="119"/>
        <end position="141"/>
    </location>
</feature>
<evidence type="ECO:0000256" key="7">
    <source>
        <dbReference type="ARBA" id="ARBA00022989"/>
    </source>
</evidence>
<protein>
    <recommendedName>
        <fullName evidence="2">histidine kinase</fullName>
        <ecNumber evidence="2">2.7.13.3</ecNumber>
    </recommendedName>
</protein>
<dbReference type="InterPro" id="IPR050428">
    <property type="entry name" value="TCS_sensor_his_kinase"/>
</dbReference>
<dbReference type="InterPro" id="IPR005467">
    <property type="entry name" value="His_kinase_dom"/>
</dbReference>
<keyword evidence="4" id="KW-0808">Transferase</keyword>
<dbReference type="Pfam" id="PF02518">
    <property type="entry name" value="HATPase_c"/>
    <property type="match status" value="1"/>
</dbReference>
<organism evidence="10 11">
    <name type="scientific">Chitinophaga caseinilytica</name>
    <dbReference type="NCBI Taxonomy" id="2267521"/>
    <lineage>
        <taxon>Bacteria</taxon>
        <taxon>Pseudomonadati</taxon>
        <taxon>Bacteroidota</taxon>
        <taxon>Chitinophagia</taxon>
        <taxon>Chitinophagales</taxon>
        <taxon>Chitinophagaceae</taxon>
        <taxon>Chitinophaga</taxon>
    </lineage>
</organism>
<evidence type="ECO:0000313" key="10">
    <source>
        <dbReference type="EMBL" id="WZN46861.1"/>
    </source>
</evidence>
<comment type="catalytic activity">
    <reaction evidence="1">
        <text>ATP + protein L-histidine = ADP + protein N-phospho-L-histidine.</text>
        <dbReference type="EC" id="2.7.13.3"/>
    </reaction>
</comment>
<dbReference type="SMART" id="SM00387">
    <property type="entry name" value="HATPase_c"/>
    <property type="match status" value="1"/>
</dbReference>
<dbReference type="PROSITE" id="PS50109">
    <property type="entry name" value="HIS_KIN"/>
    <property type="match status" value="1"/>
</dbReference>
<dbReference type="SUPFAM" id="SSF55874">
    <property type="entry name" value="ATPase domain of HSP90 chaperone/DNA topoisomerase II/histidine kinase"/>
    <property type="match status" value="1"/>
</dbReference>
<keyword evidence="3" id="KW-0597">Phosphoprotein</keyword>
<keyword evidence="5 8" id="KW-0812">Transmembrane</keyword>
<evidence type="ECO:0000256" key="6">
    <source>
        <dbReference type="ARBA" id="ARBA00022777"/>
    </source>
</evidence>
<keyword evidence="11" id="KW-1185">Reference proteome</keyword>
<evidence type="ECO:0000256" key="1">
    <source>
        <dbReference type="ARBA" id="ARBA00000085"/>
    </source>
</evidence>
<dbReference type="RefSeq" id="WP_341841535.1">
    <property type="nucleotide sequence ID" value="NZ_CP149792.1"/>
</dbReference>
<keyword evidence="7 8" id="KW-1133">Transmembrane helix</keyword>
<evidence type="ECO:0000256" key="3">
    <source>
        <dbReference type="ARBA" id="ARBA00022553"/>
    </source>
</evidence>
<dbReference type="InterPro" id="IPR036097">
    <property type="entry name" value="HisK_dim/P_sf"/>
</dbReference>
<dbReference type="Gene3D" id="1.10.287.130">
    <property type="match status" value="1"/>
</dbReference>
<dbReference type="PANTHER" id="PTHR45436:SF5">
    <property type="entry name" value="SENSOR HISTIDINE KINASE TRCS"/>
    <property type="match status" value="1"/>
</dbReference>
<evidence type="ECO:0000256" key="5">
    <source>
        <dbReference type="ARBA" id="ARBA00022692"/>
    </source>
</evidence>
<accession>A0ABZ2Z3M1</accession>
<evidence type="ECO:0000256" key="2">
    <source>
        <dbReference type="ARBA" id="ARBA00012438"/>
    </source>
</evidence>
<feature type="domain" description="Histidine kinase" evidence="9">
    <location>
        <begin position="208"/>
        <end position="411"/>
    </location>
</feature>
<evidence type="ECO:0000313" key="11">
    <source>
        <dbReference type="Proteomes" id="UP001449657"/>
    </source>
</evidence>
<evidence type="ECO:0000256" key="8">
    <source>
        <dbReference type="SAM" id="Phobius"/>
    </source>
</evidence>
<keyword evidence="6 10" id="KW-0418">Kinase</keyword>
<dbReference type="GO" id="GO:0016301">
    <property type="term" value="F:kinase activity"/>
    <property type="evidence" value="ECO:0007669"/>
    <property type="project" value="UniProtKB-KW"/>
</dbReference>
<dbReference type="Gene3D" id="3.30.565.10">
    <property type="entry name" value="Histidine kinase-like ATPase, C-terminal domain"/>
    <property type="match status" value="1"/>
</dbReference>
<name>A0ABZ2Z3M1_9BACT</name>
<dbReference type="EC" id="2.7.13.3" evidence="2"/>
<dbReference type="PANTHER" id="PTHR45436">
    <property type="entry name" value="SENSOR HISTIDINE KINASE YKOH"/>
    <property type="match status" value="1"/>
</dbReference>
<sequence>MKLLNKTLQYYFWLSIVLLMVAIPVFYYVLQRIVLSNIDASLVATKTQLIPRLRVMEIEPEALQPGLDDGVTLEKAPRRPESDSLYTTDKYRLLTSYLVINQETYRLQIKSSLADHQRLIGSIIILQSVLLILLLTGLLLINQSLAKRIWKPFYQTLRKLRAYKVDDPAPLQLAPSGISEFGELNSAVEQLAERSRQSYLSQKEFAENASHELRTPLAVFQGKLEMLMQTTPLSEEQAALISELADASHRMTRLNKGLLLLTRIQNGQFPDTAAVFVRETARHLLAQYEPQIAQKGLQVEEDWLDELPVNMSPNLLEVLLGNLLSNAIRHNLPGGKIVVKGANGVLTVSNTGQAYPLQEDRIYQRFAKNSKDAESLGLGLEIVRKICDLYGFEVKYSWEKGMHNFQVIMKS</sequence>
<dbReference type="SUPFAM" id="SSF47384">
    <property type="entry name" value="Homodimeric domain of signal transducing histidine kinase"/>
    <property type="match status" value="1"/>
</dbReference>